<protein>
    <submittedName>
        <fullName evidence="1">Uncharacterized protein</fullName>
    </submittedName>
</protein>
<reference evidence="1" key="1">
    <citation type="submission" date="2018-05" db="EMBL/GenBank/DDBJ databases">
        <authorList>
            <person name="Lanie J.A."/>
            <person name="Ng W.-L."/>
            <person name="Kazmierczak K.M."/>
            <person name="Andrzejewski T.M."/>
            <person name="Davidsen T.M."/>
            <person name="Wayne K.J."/>
            <person name="Tettelin H."/>
            <person name="Glass J.I."/>
            <person name="Rusch D."/>
            <person name="Podicherti R."/>
            <person name="Tsui H.-C.T."/>
            <person name="Winkler M.E."/>
        </authorList>
    </citation>
    <scope>NUCLEOTIDE SEQUENCE</scope>
    <source>
        <strain evidence="1">KNB</strain>
    </source>
</reference>
<dbReference type="EMBL" id="LS423452">
    <property type="protein sequence ID" value="SPS06052.1"/>
    <property type="molecule type" value="Genomic_DNA"/>
</dbReference>
<name>A0A2X0R7R9_9PROT</name>
<accession>A0A2X0R7R9</accession>
<dbReference type="AlphaFoldDB" id="A0A2X0R7R9"/>
<evidence type="ECO:0000313" key="1">
    <source>
        <dbReference type="EMBL" id="SPS06052.1"/>
    </source>
</evidence>
<sequence>MRSGGMLPGFHQTLRGRLTSKSELRCDNVSLLAQSRRYLPVHMRSGQTSHKQRWLVIFFSLLARSNDFYVSLTAIRALTCFPQLGIEDVRRFALLASSPRHQFGLYVSNCVPCRVDVNRHSIFGKELS</sequence>
<organism evidence="1">
    <name type="scientific">Candidatus Nitrotoga fabula</name>
    <dbReference type="NCBI Taxonomy" id="2182327"/>
    <lineage>
        <taxon>Bacteria</taxon>
        <taxon>Pseudomonadati</taxon>
        <taxon>Pseudomonadota</taxon>
        <taxon>Betaproteobacteria</taxon>
        <taxon>Nitrosomonadales</taxon>
        <taxon>Gallionellaceae</taxon>
        <taxon>Candidatus Nitrotoga</taxon>
    </lineage>
</organism>
<proteinExistence type="predicted"/>
<gene>
    <name evidence="1" type="ORF">NITFAB_1642</name>
</gene>